<organism evidence="1 2">
    <name type="scientific">Gemmata palustris</name>
    <dbReference type="NCBI Taxonomy" id="2822762"/>
    <lineage>
        <taxon>Bacteria</taxon>
        <taxon>Pseudomonadati</taxon>
        <taxon>Planctomycetota</taxon>
        <taxon>Planctomycetia</taxon>
        <taxon>Gemmatales</taxon>
        <taxon>Gemmataceae</taxon>
        <taxon>Gemmata</taxon>
    </lineage>
</organism>
<proteinExistence type="predicted"/>
<dbReference type="Proteomes" id="UP000676565">
    <property type="component" value="Unassembled WGS sequence"/>
</dbReference>
<evidence type="ECO:0000313" key="2">
    <source>
        <dbReference type="Proteomes" id="UP000676565"/>
    </source>
</evidence>
<keyword evidence="2" id="KW-1185">Reference proteome</keyword>
<dbReference type="InterPro" id="IPR014347">
    <property type="entry name" value="Tautomerase/MIF_sf"/>
</dbReference>
<evidence type="ECO:0008006" key="3">
    <source>
        <dbReference type="Google" id="ProtNLM"/>
    </source>
</evidence>
<dbReference type="RefSeq" id="WP_210652867.1">
    <property type="nucleotide sequence ID" value="NZ_JAGKQQ010000001.1"/>
</dbReference>
<comment type="caution">
    <text evidence="1">The sequence shown here is derived from an EMBL/GenBank/DDBJ whole genome shotgun (WGS) entry which is preliminary data.</text>
</comment>
<reference evidence="1 2" key="1">
    <citation type="submission" date="2021-04" db="EMBL/GenBank/DDBJ databases">
        <authorList>
            <person name="Ivanova A."/>
        </authorList>
    </citation>
    <scope>NUCLEOTIDE SEQUENCE [LARGE SCALE GENOMIC DNA]</scope>
    <source>
        <strain evidence="1 2">G18</strain>
    </source>
</reference>
<gene>
    <name evidence="1" type="ORF">J8F10_05565</name>
</gene>
<dbReference type="EMBL" id="JAGKQQ010000001">
    <property type="protein sequence ID" value="MBP3954751.1"/>
    <property type="molecule type" value="Genomic_DNA"/>
</dbReference>
<name>A0ABS5BM24_9BACT</name>
<sequence length="138" mass="14886">MPYLQLDVPNRYPTEVKRAAAVCIAALYARTMGTTPARVTVGFRELGEGNLWTALDGTGEPGAIVMCDVRAGRAPNQRAELAQGLVAVCVELLGLRDDRLVIEFTQHTGDEMYRAAGGWSFDWMAAEGEPSTDENAGP</sequence>
<evidence type="ECO:0000313" key="1">
    <source>
        <dbReference type="EMBL" id="MBP3954751.1"/>
    </source>
</evidence>
<dbReference type="Gene3D" id="3.30.429.10">
    <property type="entry name" value="Macrophage Migration Inhibitory Factor"/>
    <property type="match status" value="1"/>
</dbReference>
<accession>A0ABS5BM24</accession>
<dbReference type="SUPFAM" id="SSF55331">
    <property type="entry name" value="Tautomerase/MIF"/>
    <property type="match status" value="1"/>
</dbReference>
<protein>
    <recommendedName>
        <fullName evidence="3">Tautomerase</fullName>
    </recommendedName>
</protein>